<dbReference type="Proteomes" id="UP000636110">
    <property type="component" value="Unassembled WGS sequence"/>
</dbReference>
<evidence type="ECO:0000313" key="3">
    <source>
        <dbReference type="EMBL" id="MBB2151662.1"/>
    </source>
</evidence>
<evidence type="ECO:0000259" key="2">
    <source>
        <dbReference type="Pfam" id="PF18935"/>
    </source>
</evidence>
<keyword evidence="1" id="KW-0732">Signal</keyword>
<feature type="signal peptide" evidence="1">
    <location>
        <begin position="1"/>
        <end position="20"/>
    </location>
</feature>
<organism evidence="3 4">
    <name type="scientific">Pedobacter gandavensis</name>
    <dbReference type="NCBI Taxonomy" id="2679963"/>
    <lineage>
        <taxon>Bacteria</taxon>
        <taxon>Pseudomonadati</taxon>
        <taxon>Bacteroidota</taxon>
        <taxon>Sphingobacteriia</taxon>
        <taxon>Sphingobacteriales</taxon>
        <taxon>Sphingobacteriaceae</taxon>
        <taxon>Pedobacter</taxon>
    </lineage>
</organism>
<dbReference type="InterPro" id="IPR043738">
    <property type="entry name" value="DUF5683"/>
</dbReference>
<proteinExistence type="predicted"/>
<gene>
    <name evidence="3" type="ORF">GM920_22375</name>
</gene>
<reference evidence="3 4" key="1">
    <citation type="submission" date="2019-11" db="EMBL/GenBank/DDBJ databases">
        <title>Description of Pedobacter sp. LMG 31462T.</title>
        <authorList>
            <person name="Carlier A."/>
            <person name="Qi S."/>
            <person name="Vandamme P."/>
        </authorList>
    </citation>
    <scope>NUCLEOTIDE SEQUENCE [LARGE SCALE GENOMIC DNA]</scope>
    <source>
        <strain evidence="3 4">LMG 31462</strain>
    </source>
</reference>
<accession>A0ABR6F343</accession>
<keyword evidence="4" id="KW-1185">Reference proteome</keyword>
<dbReference type="EMBL" id="WNXC01000011">
    <property type="protein sequence ID" value="MBB2151662.1"/>
    <property type="molecule type" value="Genomic_DNA"/>
</dbReference>
<evidence type="ECO:0000256" key="1">
    <source>
        <dbReference type="SAM" id="SignalP"/>
    </source>
</evidence>
<name>A0ABR6F343_9SPHI</name>
<dbReference type="RefSeq" id="WP_182961633.1">
    <property type="nucleotide sequence ID" value="NZ_WNXC01000011.1"/>
</dbReference>
<sequence>MSKALLLSGLLFVASIAVHAQVATPLKKDSALASPVKNKVDTLKPKYVNPGKIAGRRAMIRSAILPGLGQIRSGFNLYRGLKVAGIYTGATLLTISYIDNNKNYHIFLTELQEREKARIYAAALAANNGNPNAPGLPEKGNPNVEDYGQVSDANLITAKDTYRRNKDVILFSYVGLYLLNVVDAYVDARLKYFDVGDVSVKIRPAMINNNSMYGGNTMYGLNLPSPGLKVAIVF</sequence>
<evidence type="ECO:0000313" key="4">
    <source>
        <dbReference type="Proteomes" id="UP000636110"/>
    </source>
</evidence>
<comment type="caution">
    <text evidence="3">The sequence shown here is derived from an EMBL/GenBank/DDBJ whole genome shotgun (WGS) entry which is preliminary data.</text>
</comment>
<feature type="chain" id="PRO_5046146576" description="DUF5683 domain-containing protein" evidence="1">
    <location>
        <begin position="21"/>
        <end position="234"/>
    </location>
</feature>
<protein>
    <recommendedName>
        <fullName evidence="2">DUF5683 domain-containing protein</fullName>
    </recommendedName>
</protein>
<dbReference type="Pfam" id="PF18935">
    <property type="entry name" value="DUF5683"/>
    <property type="match status" value="1"/>
</dbReference>
<feature type="domain" description="DUF5683" evidence="2">
    <location>
        <begin position="53"/>
        <end position="222"/>
    </location>
</feature>